<accession>A0AAV0XBF4</accession>
<evidence type="ECO:0000256" key="1">
    <source>
        <dbReference type="SAM" id="SignalP"/>
    </source>
</evidence>
<evidence type="ECO:0000313" key="2">
    <source>
        <dbReference type="EMBL" id="CAI6365774.1"/>
    </source>
</evidence>
<comment type="caution">
    <text evidence="2">The sequence shown here is derived from an EMBL/GenBank/DDBJ whole genome shotgun (WGS) entry which is preliminary data.</text>
</comment>
<dbReference type="EMBL" id="CARXXK010000004">
    <property type="protein sequence ID" value="CAI6365774.1"/>
    <property type="molecule type" value="Genomic_DNA"/>
</dbReference>
<proteinExistence type="predicted"/>
<sequence length="354" mass="39853">MKIILVLILSIFLYPSLTTQGTTDVKNQVICNIAGSVWTSTYVFDIKQLPERCDIVTIGQYAFDRDDGTNTHVTESDKSAIKILIEANKPVYLRIGFVYKDDWSLVFDPADADVFQKTMFDPLINFLTTTKVNGLLINCVDLYEYVAIDNLEQKISNFVCAIKAKIDKLIVGVFISGVYYESFPDNTIFDFSITNAVLDLYIIDWSVLNDCEDKKNKTDMTPISSTTPNTTTVEQVTCAVTNSRMDKSKIYAMVQMLPVLPQSLLLEGEKRITTYSIFCEMTQADSSEWCSSPSKMSYDQGAYAKKFYVGIVLQQLDTDDYESKCKCGPFPVSNLIIDGWAGCSFNDCPKLDRN</sequence>
<feature type="signal peptide" evidence="1">
    <location>
        <begin position="1"/>
        <end position="18"/>
    </location>
</feature>
<protein>
    <submittedName>
        <fullName evidence="2">Uncharacterized protein</fullName>
    </submittedName>
</protein>
<evidence type="ECO:0000313" key="3">
    <source>
        <dbReference type="Proteomes" id="UP001160148"/>
    </source>
</evidence>
<keyword evidence="1" id="KW-0732">Signal</keyword>
<name>A0AAV0XBF4_9HEMI</name>
<dbReference type="Proteomes" id="UP001160148">
    <property type="component" value="Unassembled WGS sequence"/>
</dbReference>
<keyword evidence="3" id="KW-1185">Reference proteome</keyword>
<organism evidence="2 3">
    <name type="scientific">Macrosiphum euphorbiae</name>
    <name type="common">potato aphid</name>
    <dbReference type="NCBI Taxonomy" id="13131"/>
    <lineage>
        <taxon>Eukaryota</taxon>
        <taxon>Metazoa</taxon>
        <taxon>Ecdysozoa</taxon>
        <taxon>Arthropoda</taxon>
        <taxon>Hexapoda</taxon>
        <taxon>Insecta</taxon>
        <taxon>Pterygota</taxon>
        <taxon>Neoptera</taxon>
        <taxon>Paraneoptera</taxon>
        <taxon>Hemiptera</taxon>
        <taxon>Sternorrhyncha</taxon>
        <taxon>Aphidomorpha</taxon>
        <taxon>Aphidoidea</taxon>
        <taxon>Aphididae</taxon>
        <taxon>Macrosiphini</taxon>
        <taxon>Macrosiphum</taxon>
    </lineage>
</organism>
<feature type="chain" id="PRO_5043348078" evidence="1">
    <location>
        <begin position="19"/>
        <end position="354"/>
    </location>
</feature>
<dbReference type="AlphaFoldDB" id="A0AAV0XBF4"/>
<gene>
    <name evidence="2" type="ORF">MEUPH1_LOCUS20448</name>
</gene>
<reference evidence="2 3" key="1">
    <citation type="submission" date="2023-01" db="EMBL/GenBank/DDBJ databases">
        <authorList>
            <person name="Whitehead M."/>
        </authorList>
    </citation>
    <scope>NUCLEOTIDE SEQUENCE [LARGE SCALE GENOMIC DNA]</scope>
</reference>